<evidence type="ECO:0000256" key="3">
    <source>
        <dbReference type="SAM" id="MobiDB-lite"/>
    </source>
</evidence>
<accession>A0A1H6PLY0</accession>
<evidence type="ECO:0000313" key="5">
    <source>
        <dbReference type="Proteomes" id="UP000182444"/>
    </source>
</evidence>
<dbReference type="EMBL" id="CP017558">
    <property type="protein sequence ID" value="AOW06838.1"/>
    <property type="molecule type" value="Genomic_DNA"/>
</dbReference>
<proteinExistence type="predicted"/>
<dbReference type="InterPro" id="IPR021858">
    <property type="entry name" value="Fun_TF"/>
</dbReference>
<evidence type="ECO:0008006" key="6">
    <source>
        <dbReference type="Google" id="ProtNLM"/>
    </source>
</evidence>
<dbReference type="PANTHER" id="PTHR37534:SF43">
    <property type="entry name" value="FINGER DOMAIN PROTEIN, PUTATIVE (AFU_ORTHOLOGUE AFUA_1G01850)-RELATED"/>
    <property type="match status" value="1"/>
</dbReference>
<dbReference type="VEuPathDB" id="FungiDB:YALI1_F11449g"/>
<dbReference type="OrthoDB" id="3598904at2759"/>
<dbReference type="RefSeq" id="XP_505148.1">
    <property type="nucleotide sequence ID" value="XM_505148.1"/>
</dbReference>
<dbReference type="PANTHER" id="PTHR37534">
    <property type="entry name" value="TRANSCRIPTIONAL ACTIVATOR PROTEIN UGA3"/>
    <property type="match status" value="1"/>
</dbReference>
<dbReference type="AlphaFoldDB" id="A0A1H6PLY0"/>
<dbReference type="GeneID" id="2908534"/>
<evidence type="ECO:0000313" key="4">
    <source>
        <dbReference type="EMBL" id="AOW06838.1"/>
    </source>
</evidence>
<evidence type="ECO:0000256" key="1">
    <source>
        <dbReference type="ARBA" id="ARBA00004123"/>
    </source>
</evidence>
<name>A0A1H6PLY0_YARLL</name>
<keyword evidence="2" id="KW-0539">Nucleus</keyword>
<dbReference type="GO" id="GO:0003700">
    <property type="term" value="F:DNA-binding transcription factor activity"/>
    <property type="evidence" value="ECO:0007669"/>
    <property type="project" value="TreeGrafter"/>
</dbReference>
<protein>
    <recommendedName>
        <fullName evidence="6">Fungal-specific transcription factor domain-domain-containing protein</fullName>
    </recommendedName>
</protein>
<sequence length="672" mass="76437">MGKPAKFVSFEPEKASKRTSCKRKPPNPDMAALVGRFAVTQKKPRPNTEPNNSPFEPPRASQHSLQPLQTFQSSFQLSDQPLGATLPLSPPHQELQLPEQLRPPTHILHEPPPTRRRIPPLSDTPVQFEEKIDPLHPLNYPNKVDTVQVHKTLSEMKAYYESQLLDKGGTPLSYTIDDARANSESNSQVQLAHPQQLPKLTVHSGSGILPGVPGVHGVGMPGMPRGPRLPKFTFSRIPDPYANSLVQQIAQTPNERKLMENYLQFLSPYFDYLPQPQLTALMFETFEPELTKKIVMTMSYLHLISAASQHTLVKKHVLYIKLCFFKLLRQEGFMELASMGEEEAYRLQRLDDSAKDLPFNNTEQSRKNIKAILILLISMVVIETINGGRSSAIRNHMYMYAKIVSQPDIRDFLITQNSGKFLINSYVWFDLITSAASHDSRAPFIVNPEMFDGTSIGLNYMVNCSIKTMQTLYEVTVLRADFKAFQEDLAQSAAYTPERSAQLRALWERGQALKRQLLIELHSECAAGYPEHSEEHIGCKCWCIAVLVFLLRIFKSCKPEVWADIRALCIQFMDLNLLLDPQNKVANQLVWPMFLIGCELKTSADFIVKADDGTVKNYQDLLRARVSRLRHSLGVGNWRTLQIILESCWKHEVDWEVHLSTGIWKQHDFMPI</sequence>
<gene>
    <name evidence="4" type="ORF">YALI1_F11449g</name>
</gene>
<dbReference type="GO" id="GO:0000976">
    <property type="term" value="F:transcription cis-regulatory region binding"/>
    <property type="evidence" value="ECO:0007669"/>
    <property type="project" value="TreeGrafter"/>
</dbReference>
<reference evidence="4 5" key="1">
    <citation type="journal article" date="2016" name="PLoS ONE">
        <title>Sequence Assembly of Yarrowia lipolytica Strain W29/CLIB89 Shows Transposable Element Diversity.</title>
        <authorList>
            <person name="Magnan C."/>
            <person name="Yu J."/>
            <person name="Chang I."/>
            <person name="Jahn E."/>
            <person name="Kanomata Y."/>
            <person name="Wu J."/>
            <person name="Zeller M."/>
            <person name="Oakes M."/>
            <person name="Baldi P."/>
            <person name="Sandmeyer S."/>
        </authorList>
    </citation>
    <scope>NUCLEOTIDE SEQUENCE [LARGE SCALE GENOMIC DNA]</scope>
    <source>
        <strain evidence="5">CLIB89(W29)</strain>
    </source>
</reference>
<feature type="region of interest" description="Disordered" evidence="3">
    <location>
        <begin position="1"/>
        <end position="69"/>
    </location>
</feature>
<feature type="region of interest" description="Disordered" evidence="3">
    <location>
        <begin position="98"/>
        <end position="122"/>
    </location>
</feature>
<dbReference type="eggNOG" id="ENOG502QSHU">
    <property type="taxonomic scope" value="Eukaryota"/>
</dbReference>
<dbReference type="Proteomes" id="UP000182444">
    <property type="component" value="Chromosome 1F"/>
</dbReference>
<dbReference type="Pfam" id="PF11951">
    <property type="entry name" value="Fungal_trans_2"/>
    <property type="match status" value="1"/>
</dbReference>
<dbReference type="VEuPathDB" id="FungiDB:YALI0_F08107g"/>
<dbReference type="KEGG" id="yli:2908534"/>
<comment type="subcellular location">
    <subcellularLocation>
        <location evidence="1">Nucleus</location>
    </subcellularLocation>
</comment>
<dbReference type="GO" id="GO:0005634">
    <property type="term" value="C:nucleus"/>
    <property type="evidence" value="ECO:0007669"/>
    <property type="project" value="UniProtKB-SubCell"/>
</dbReference>
<dbReference type="GO" id="GO:0045944">
    <property type="term" value="P:positive regulation of transcription by RNA polymerase II"/>
    <property type="evidence" value="ECO:0007669"/>
    <property type="project" value="TreeGrafter"/>
</dbReference>
<organism evidence="4 5">
    <name type="scientific">Yarrowia lipolytica</name>
    <name type="common">Candida lipolytica</name>
    <dbReference type="NCBI Taxonomy" id="4952"/>
    <lineage>
        <taxon>Eukaryota</taxon>
        <taxon>Fungi</taxon>
        <taxon>Dikarya</taxon>
        <taxon>Ascomycota</taxon>
        <taxon>Saccharomycotina</taxon>
        <taxon>Dipodascomycetes</taxon>
        <taxon>Dipodascales</taxon>
        <taxon>Dipodascales incertae sedis</taxon>
        <taxon>Yarrowia</taxon>
    </lineage>
</organism>
<evidence type="ECO:0000256" key="2">
    <source>
        <dbReference type="ARBA" id="ARBA00023242"/>
    </source>
</evidence>